<dbReference type="AlphaFoldDB" id="A0A844FNH0"/>
<dbReference type="InterPro" id="IPR020456">
    <property type="entry name" value="Acylphosphatase"/>
</dbReference>
<dbReference type="Pfam" id="PF00708">
    <property type="entry name" value="Acylphosphatase"/>
    <property type="match status" value="1"/>
</dbReference>
<accession>A0A844FNH0</accession>
<evidence type="ECO:0000259" key="7">
    <source>
        <dbReference type="PROSITE" id="PS51160"/>
    </source>
</evidence>
<feature type="active site" evidence="5">
    <location>
        <position position="18"/>
    </location>
</feature>
<dbReference type="InterPro" id="IPR001792">
    <property type="entry name" value="Acylphosphatase-like_dom"/>
</dbReference>
<dbReference type="EC" id="3.6.1.7" evidence="2 5"/>
<sequence>METWQFLAHGIVQGVGFRWSVQLLAQKLGLPGTVRNNPDGTVTIVLQGEPETLRKFKEELPSASQFAKISRLDVKVLPKMEKMHSFHVLY</sequence>
<evidence type="ECO:0000313" key="9">
    <source>
        <dbReference type="Proteomes" id="UP000452141"/>
    </source>
</evidence>
<evidence type="ECO:0000256" key="2">
    <source>
        <dbReference type="ARBA" id="ARBA00012150"/>
    </source>
</evidence>
<protein>
    <recommendedName>
        <fullName evidence="3 5">acylphosphatase</fullName>
        <ecNumber evidence="2 5">3.6.1.7</ecNumber>
    </recommendedName>
</protein>
<evidence type="ECO:0000313" key="8">
    <source>
        <dbReference type="EMBL" id="MST79803.1"/>
    </source>
</evidence>
<dbReference type="InterPro" id="IPR036046">
    <property type="entry name" value="Acylphosphatase-like_dom_sf"/>
</dbReference>
<comment type="caution">
    <text evidence="8">The sequence shown here is derived from an EMBL/GenBank/DDBJ whole genome shotgun (WGS) entry which is preliminary data.</text>
</comment>
<evidence type="ECO:0000256" key="1">
    <source>
        <dbReference type="ARBA" id="ARBA00005614"/>
    </source>
</evidence>
<evidence type="ECO:0000256" key="6">
    <source>
        <dbReference type="RuleBase" id="RU004168"/>
    </source>
</evidence>
<evidence type="ECO:0000256" key="4">
    <source>
        <dbReference type="ARBA" id="ARBA00047645"/>
    </source>
</evidence>
<comment type="similarity">
    <text evidence="1 6">Belongs to the acylphosphatase family.</text>
</comment>
<reference evidence="8 9" key="1">
    <citation type="submission" date="2019-08" db="EMBL/GenBank/DDBJ databases">
        <title>In-depth cultivation of the pig gut microbiome towards novel bacterial diversity and tailored functional studies.</title>
        <authorList>
            <person name="Wylensek D."/>
            <person name="Hitch T.C.A."/>
            <person name="Clavel T."/>
        </authorList>
    </citation>
    <scope>NUCLEOTIDE SEQUENCE [LARGE SCALE GENOMIC DNA]</scope>
    <source>
        <strain evidence="8 9">WCA-470BD-2E</strain>
    </source>
</reference>
<dbReference type="Proteomes" id="UP000452141">
    <property type="component" value="Unassembled WGS sequence"/>
</dbReference>
<dbReference type="PANTHER" id="PTHR47268">
    <property type="entry name" value="ACYLPHOSPHATASE"/>
    <property type="match status" value="1"/>
</dbReference>
<dbReference type="Gene3D" id="3.30.70.100">
    <property type="match status" value="1"/>
</dbReference>
<feature type="active site" evidence="5">
    <location>
        <position position="36"/>
    </location>
</feature>
<gene>
    <name evidence="8" type="ORF">FYJ61_04815</name>
</gene>
<dbReference type="PANTHER" id="PTHR47268:SF4">
    <property type="entry name" value="ACYLPHOSPHATASE"/>
    <property type="match status" value="1"/>
</dbReference>
<dbReference type="PROSITE" id="PS51160">
    <property type="entry name" value="ACYLPHOSPHATASE_3"/>
    <property type="match status" value="1"/>
</dbReference>
<evidence type="ECO:0000256" key="3">
    <source>
        <dbReference type="ARBA" id="ARBA00015991"/>
    </source>
</evidence>
<dbReference type="SUPFAM" id="SSF54975">
    <property type="entry name" value="Acylphosphatase/BLUF domain-like"/>
    <property type="match status" value="1"/>
</dbReference>
<proteinExistence type="inferred from homology"/>
<evidence type="ECO:0000256" key="5">
    <source>
        <dbReference type="PROSITE-ProRule" id="PRU00520"/>
    </source>
</evidence>
<keyword evidence="5" id="KW-0378">Hydrolase</keyword>
<dbReference type="EMBL" id="VUMW01000010">
    <property type="protein sequence ID" value="MST79803.1"/>
    <property type="molecule type" value="Genomic_DNA"/>
</dbReference>
<name>A0A844FNH0_9LACO</name>
<dbReference type="RefSeq" id="WP_008461943.1">
    <property type="nucleotide sequence ID" value="NZ_JAQYBB010000158.1"/>
</dbReference>
<feature type="domain" description="Acylphosphatase-like" evidence="7">
    <location>
        <begin position="3"/>
        <end position="90"/>
    </location>
</feature>
<comment type="catalytic activity">
    <reaction evidence="4 5">
        <text>an acyl phosphate + H2O = a carboxylate + phosphate + H(+)</text>
        <dbReference type="Rhea" id="RHEA:14965"/>
        <dbReference type="ChEBI" id="CHEBI:15377"/>
        <dbReference type="ChEBI" id="CHEBI:15378"/>
        <dbReference type="ChEBI" id="CHEBI:29067"/>
        <dbReference type="ChEBI" id="CHEBI:43474"/>
        <dbReference type="ChEBI" id="CHEBI:59918"/>
        <dbReference type="EC" id="3.6.1.7"/>
    </reaction>
</comment>
<organism evidence="8 9">
    <name type="scientific">Lactobacillus equicursoris</name>
    <dbReference type="NCBI Taxonomy" id="420645"/>
    <lineage>
        <taxon>Bacteria</taxon>
        <taxon>Bacillati</taxon>
        <taxon>Bacillota</taxon>
        <taxon>Bacilli</taxon>
        <taxon>Lactobacillales</taxon>
        <taxon>Lactobacillaceae</taxon>
        <taxon>Lactobacillus</taxon>
    </lineage>
</organism>
<dbReference type="GO" id="GO:0003998">
    <property type="term" value="F:acylphosphatase activity"/>
    <property type="evidence" value="ECO:0007669"/>
    <property type="project" value="UniProtKB-EC"/>
</dbReference>